<comment type="similarity">
    <text evidence="3">Belongs to the HAD-like hydrolase superfamily. CbbY/CbbZ/Gph/YieH family.</text>
</comment>
<dbReference type="PANTHER" id="PTHR43434:SF1">
    <property type="entry name" value="PHOSPHOGLYCOLATE PHOSPHATASE"/>
    <property type="match status" value="1"/>
</dbReference>
<dbReference type="HOGENOM" id="CLU_045011_19_1_5"/>
<dbReference type="InterPro" id="IPR006439">
    <property type="entry name" value="HAD-SF_hydro_IA"/>
</dbReference>
<evidence type="ECO:0000256" key="2">
    <source>
        <dbReference type="ARBA" id="ARBA00004818"/>
    </source>
</evidence>
<dbReference type="PANTHER" id="PTHR43434">
    <property type="entry name" value="PHOSPHOGLYCOLATE PHOSPHATASE"/>
    <property type="match status" value="1"/>
</dbReference>
<keyword evidence="6" id="KW-1185">Reference proteome</keyword>
<evidence type="ECO:0000256" key="4">
    <source>
        <dbReference type="ARBA" id="ARBA00013078"/>
    </source>
</evidence>
<dbReference type="InterPro" id="IPR036412">
    <property type="entry name" value="HAD-like_sf"/>
</dbReference>
<dbReference type="InterPro" id="IPR023214">
    <property type="entry name" value="HAD_sf"/>
</dbReference>
<dbReference type="STRING" id="1208324.P73_3343"/>
<dbReference type="SUPFAM" id="SSF56784">
    <property type="entry name" value="HAD-like"/>
    <property type="match status" value="1"/>
</dbReference>
<dbReference type="Pfam" id="PF00702">
    <property type="entry name" value="Hydrolase"/>
    <property type="match status" value="1"/>
</dbReference>
<organism evidence="5 6">
    <name type="scientific">Celeribacter indicus</name>
    <dbReference type="NCBI Taxonomy" id="1208324"/>
    <lineage>
        <taxon>Bacteria</taxon>
        <taxon>Pseudomonadati</taxon>
        <taxon>Pseudomonadota</taxon>
        <taxon>Alphaproteobacteria</taxon>
        <taxon>Rhodobacterales</taxon>
        <taxon>Roseobacteraceae</taxon>
        <taxon>Celeribacter</taxon>
    </lineage>
</organism>
<gene>
    <name evidence="5" type="ORF">P73_3343</name>
</gene>
<accession>A0A0B5DX86</accession>
<dbReference type="InterPro" id="IPR023198">
    <property type="entry name" value="PGP-like_dom2"/>
</dbReference>
<dbReference type="AlphaFoldDB" id="A0A0B5DX86"/>
<dbReference type="Gene3D" id="1.10.150.240">
    <property type="entry name" value="Putative phosphatase, domain 2"/>
    <property type="match status" value="1"/>
</dbReference>
<sequence>MDVTVPARGRIAAVLFDKDGTLMDFQKSWGPWARRVIDGLCGADEEKAAAVAQALGFDRRAALFRPGSPVIAGTPEDVLAALRPYFPRARDAEMLDRLTPEPATFAPVAVEGLAQSCARLAGAGIALAVVTNDFEAAARTHLVQMGVADAFDVVIGYDSGFGGKPRPDPCTGAAARLGVAPDACVMVGDSLHDLNAGRAAGMRTVAVLTGVAGAAELAPFADALFPSVAEMSDWILGG</sequence>
<dbReference type="SFLD" id="SFLDG01129">
    <property type="entry name" value="C1.5:_HAD__Beta-PGM__Phosphata"/>
    <property type="match status" value="1"/>
</dbReference>
<name>A0A0B5DX86_9RHOB</name>
<dbReference type="Gene3D" id="3.40.50.1000">
    <property type="entry name" value="HAD superfamily/HAD-like"/>
    <property type="match status" value="1"/>
</dbReference>
<dbReference type="Proteomes" id="UP000031521">
    <property type="component" value="Chromosome"/>
</dbReference>
<dbReference type="SFLD" id="SFLDS00003">
    <property type="entry name" value="Haloacid_Dehalogenase"/>
    <property type="match status" value="1"/>
</dbReference>
<dbReference type="OrthoDB" id="9797743at2"/>
<proteinExistence type="inferred from homology"/>
<reference evidence="5 6" key="1">
    <citation type="journal article" date="2014" name="Int. J. Syst. Evol. Microbiol.">
        <title>Celeribacter indicus sp. nov., a polycyclic aromatic hydrocarbon-degrading bacterium from deep-sea sediment and reclassification of Huaishuia halophila as Celeribacter halophilus comb. nov.</title>
        <authorList>
            <person name="Lai Q."/>
            <person name="Cao J."/>
            <person name="Yuan J."/>
            <person name="Li F."/>
            <person name="Shao Z."/>
        </authorList>
    </citation>
    <scope>NUCLEOTIDE SEQUENCE [LARGE SCALE GENOMIC DNA]</scope>
    <source>
        <strain evidence="5">P73</strain>
    </source>
</reference>
<comment type="catalytic activity">
    <reaction evidence="1">
        <text>2-phosphoglycolate + H2O = glycolate + phosphate</text>
        <dbReference type="Rhea" id="RHEA:14369"/>
        <dbReference type="ChEBI" id="CHEBI:15377"/>
        <dbReference type="ChEBI" id="CHEBI:29805"/>
        <dbReference type="ChEBI" id="CHEBI:43474"/>
        <dbReference type="ChEBI" id="CHEBI:58033"/>
        <dbReference type="EC" id="3.1.3.18"/>
    </reaction>
</comment>
<evidence type="ECO:0000313" key="5">
    <source>
        <dbReference type="EMBL" id="AJE48058.1"/>
    </source>
</evidence>
<dbReference type="InterPro" id="IPR050155">
    <property type="entry name" value="HAD-like_hydrolase_sf"/>
</dbReference>
<evidence type="ECO:0000313" key="6">
    <source>
        <dbReference type="Proteomes" id="UP000031521"/>
    </source>
</evidence>
<dbReference type="EC" id="3.1.3.18" evidence="4"/>
<evidence type="ECO:0000256" key="1">
    <source>
        <dbReference type="ARBA" id="ARBA00000830"/>
    </source>
</evidence>
<dbReference type="EMBL" id="CP004393">
    <property type="protein sequence ID" value="AJE48058.1"/>
    <property type="molecule type" value="Genomic_DNA"/>
</dbReference>
<dbReference type="NCBIfam" id="TIGR01549">
    <property type="entry name" value="HAD-SF-IA-v1"/>
    <property type="match status" value="1"/>
</dbReference>
<dbReference type="KEGG" id="cid:P73_3343"/>
<dbReference type="PRINTS" id="PR00413">
    <property type="entry name" value="HADHALOGNASE"/>
</dbReference>
<dbReference type="GO" id="GO:0006281">
    <property type="term" value="P:DNA repair"/>
    <property type="evidence" value="ECO:0007669"/>
    <property type="project" value="TreeGrafter"/>
</dbReference>
<evidence type="ECO:0000256" key="3">
    <source>
        <dbReference type="ARBA" id="ARBA00006171"/>
    </source>
</evidence>
<keyword evidence="5" id="KW-0378">Hydrolase</keyword>
<protein>
    <recommendedName>
        <fullName evidence="4">phosphoglycolate phosphatase</fullName>
        <ecNumber evidence="4">3.1.3.18</ecNumber>
    </recommendedName>
</protein>
<dbReference type="GO" id="GO:0008967">
    <property type="term" value="F:phosphoglycolate phosphatase activity"/>
    <property type="evidence" value="ECO:0007669"/>
    <property type="project" value="UniProtKB-EC"/>
</dbReference>
<dbReference type="NCBIfam" id="TIGR01509">
    <property type="entry name" value="HAD-SF-IA-v3"/>
    <property type="match status" value="1"/>
</dbReference>
<comment type="pathway">
    <text evidence="2">Organic acid metabolism; glycolate biosynthesis; glycolate from 2-phosphoglycolate: step 1/1.</text>
</comment>